<evidence type="ECO:0000313" key="3">
    <source>
        <dbReference type="EMBL" id="MBB3891346.1"/>
    </source>
</evidence>
<name>A0A839ZYA5_9CAUL</name>
<sequence>MPLWKIYHPVGAFSLEDKKGLSEAITALYARGLPKFYVGVVFQEVAADSFFIGGESVDNFVRIWIDHIARTMPTAEIRAKFIEMADAALAPYVRDRGLNWEYHIDETSYELWSIQGYRPPLPGTPDEIRWRTENQPSPVGPRETV</sequence>
<dbReference type="SUPFAM" id="SSF55331">
    <property type="entry name" value="Tautomerase/MIF"/>
    <property type="match status" value="1"/>
</dbReference>
<feature type="domain" description="Tautomerase cis-CaaD-like" evidence="2">
    <location>
        <begin position="1"/>
        <end position="135"/>
    </location>
</feature>
<dbReference type="InterPro" id="IPR028116">
    <property type="entry name" value="Cis-CaaD-like"/>
</dbReference>
<reference evidence="3 4" key="1">
    <citation type="submission" date="2020-08" db="EMBL/GenBank/DDBJ databases">
        <title>Genomic Encyclopedia of Type Strains, Phase IV (KMG-IV): sequencing the most valuable type-strain genomes for metagenomic binning, comparative biology and taxonomic classification.</title>
        <authorList>
            <person name="Goeker M."/>
        </authorList>
    </citation>
    <scope>NUCLEOTIDE SEQUENCE [LARGE SCALE GENOMIC DNA]</scope>
    <source>
        <strain evidence="3 4">DSM 21793</strain>
    </source>
</reference>
<dbReference type="Proteomes" id="UP000530564">
    <property type="component" value="Unassembled WGS sequence"/>
</dbReference>
<dbReference type="Gene3D" id="3.30.429.10">
    <property type="entry name" value="Macrophage Migration Inhibitory Factor"/>
    <property type="match status" value="1"/>
</dbReference>
<organism evidence="3 4">
    <name type="scientific">Phenylobacterium haematophilum</name>
    <dbReference type="NCBI Taxonomy" id="98513"/>
    <lineage>
        <taxon>Bacteria</taxon>
        <taxon>Pseudomonadati</taxon>
        <taxon>Pseudomonadota</taxon>
        <taxon>Alphaproteobacteria</taxon>
        <taxon>Caulobacterales</taxon>
        <taxon>Caulobacteraceae</taxon>
        <taxon>Phenylobacterium</taxon>
    </lineage>
</organism>
<dbReference type="EMBL" id="JACIDK010000002">
    <property type="protein sequence ID" value="MBB3891346.1"/>
    <property type="molecule type" value="Genomic_DNA"/>
</dbReference>
<keyword evidence="4" id="KW-1185">Reference proteome</keyword>
<proteinExistence type="predicted"/>
<dbReference type="Pfam" id="PF14832">
    <property type="entry name" value="Tautomerase_3"/>
    <property type="match status" value="1"/>
</dbReference>
<dbReference type="InterPro" id="IPR014347">
    <property type="entry name" value="Tautomerase/MIF_sf"/>
</dbReference>
<dbReference type="RefSeq" id="WP_183772128.1">
    <property type="nucleotide sequence ID" value="NZ_JACIDK010000002.1"/>
</dbReference>
<feature type="region of interest" description="Disordered" evidence="1">
    <location>
        <begin position="124"/>
        <end position="145"/>
    </location>
</feature>
<accession>A0A839ZYA5</accession>
<keyword evidence="3" id="KW-0670">Pyruvate</keyword>
<evidence type="ECO:0000259" key="2">
    <source>
        <dbReference type="Pfam" id="PF14832"/>
    </source>
</evidence>
<gene>
    <name evidence="3" type="ORF">GGQ61_002063</name>
</gene>
<protein>
    <submittedName>
        <fullName evidence="3">Phenylpyruvate tautomerase PptA (4-oxalocrotonate tautomerase family)</fullName>
    </submittedName>
</protein>
<evidence type="ECO:0000256" key="1">
    <source>
        <dbReference type="SAM" id="MobiDB-lite"/>
    </source>
</evidence>
<evidence type="ECO:0000313" key="4">
    <source>
        <dbReference type="Proteomes" id="UP000530564"/>
    </source>
</evidence>
<dbReference type="AlphaFoldDB" id="A0A839ZYA5"/>
<comment type="caution">
    <text evidence="3">The sequence shown here is derived from an EMBL/GenBank/DDBJ whole genome shotgun (WGS) entry which is preliminary data.</text>
</comment>